<keyword evidence="9" id="KW-1185">Reference proteome</keyword>
<feature type="transmembrane region" description="Helical" evidence="6">
    <location>
        <begin position="277"/>
        <end position="300"/>
    </location>
</feature>
<dbReference type="Pfam" id="PF07690">
    <property type="entry name" value="MFS_1"/>
    <property type="match status" value="1"/>
</dbReference>
<evidence type="ECO:0000256" key="5">
    <source>
        <dbReference type="ARBA" id="ARBA00023136"/>
    </source>
</evidence>
<organism evidence="8 9">
    <name type="scientific">Lawsonibacter hominis</name>
    <dbReference type="NCBI Taxonomy" id="2763053"/>
    <lineage>
        <taxon>Bacteria</taxon>
        <taxon>Bacillati</taxon>
        <taxon>Bacillota</taxon>
        <taxon>Clostridia</taxon>
        <taxon>Eubacteriales</taxon>
        <taxon>Oscillospiraceae</taxon>
        <taxon>Lawsonibacter</taxon>
    </lineage>
</organism>
<feature type="transmembrane region" description="Helical" evidence="6">
    <location>
        <begin position="334"/>
        <end position="351"/>
    </location>
</feature>
<feature type="transmembrane region" description="Helical" evidence="6">
    <location>
        <begin position="145"/>
        <end position="163"/>
    </location>
</feature>
<dbReference type="GO" id="GO:0005886">
    <property type="term" value="C:plasma membrane"/>
    <property type="evidence" value="ECO:0007669"/>
    <property type="project" value="UniProtKB-SubCell"/>
</dbReference>
<evidence type="ECO:0000256" key="3">
    <source>
        <dbReference type="ARBA" id="ARBA00022692"/>
    </source>
</evidence>
<dbReference type="EMBL" id="JACOPP010000007">
    <property type="protein sequence ID" value="MBC5733561.1"/>
    <property type="molecule type" value="Genomic_DNA"/>
</dbReference>
<keyword evidence="5 6" id="KW-0472">Membrane</keyword>
<evidence type="ECO:0000256" key="1">
    <source>
        <dbReference type="ARBA" id="ARBA00004651"/>
    </source>
</evidence>
<dbReference type="PANTHER" id="PTHR23501:SF191">
    <property type="entry name" value="VACUOLAR BASIC AMINO ACID TRANSPORTER 4"/>
    <property type="match status" value="1"/>
</dbReference>
<dbReference type="Gene3D" id="1.20.1250.20">
    <property type="entry name" value="MFS general substrate transporter like domains"/>
    <property type="match status" value="2"/>
</dbReference>
<dbReference type="AlphaFoldDB" id="A0A8J6J6G3"/>
<feature type="transmembrane region" description="Helical" evidence="6">
    <location>
        <begin position="406"/>
        <end position="425"/>
    </location>
</feature>
<feature type="domain" description="Major facilitator superfamily (MFS) profile" evidence="7">
    <location>
        <begin position="1"/>
        <end position="429"/>
    </location>
</feature>
<feature type="transmembrane region" description="Helical" evidence="6">
    <location>
        <begin position="238"/>
        <end position="257"/>
    </location>
</feature>
<feature type="transmembrane region" description="Helical" evidence="6">
    <location>
        <begin position="312"/>
        <end position="328"/>
    </location>
</feature>
<feature type="transmembrane region" description="Helical" evidence="6">
    <location>
        <begin position="86"/>
        <end position="106"/>
    </location>
</feature>
<evidence type="ECO:0000256" key="4">
    <source>
        <dbReference type="ARBA" id="ARBA00022989"/>
    </source>
</evidence>
<feature type="transmembrane region" description="Helical" evidence="6">
    <location>
        <begin position="207"/>
        <end position="226"/>
    </location>
</feature>
<name>A0A8J6J6G3_9FIRM</name>
<dbReference type="InterPro" id="IPR036259">
    <property type="entry name" value="MFS_trans_sf"/>
</dbReference>
<protein>
    <submittedName>
        <fullName evidence="8">MFS transporter</fullName>
    </submittedName>
</protein>
<dbReference type="PANTHER" id="PTHR23501">
    <property type="entry name" value="MAJOR FACILITATOR SUPERFAMILY"/>
    <property type="match status" value="1"/>
</dbReference>
<dbReference type="Proteomes" id="UP000661435">
    <property type="component" value="Unassembled WGS sequence"/>
</dbReference>
<comment type="subcellular location">
    <subcellularLocation>
        <location evidence="1">Cell membrane</location>
        <topology evidence="1">Multi-pass membrane protein</topology>
    </subcellularLocation>
</comment>
<evidence type="ECO:0000313" key="9">
    <source>
        <dbReference type="Proteomes" id="UP000661435"/>
    </source>
</evidence>
<feature type="transmembrane region" description="Helical" evidence="6">
    <location>
        <begin position="118"/>
        <end position="139"/>
    </location>
</feature>
<reference evidence="8" key="1">
    <citation type="submission" date="2020-08" db="EMBL/GenBank/DDBJ databases">
        <title>Genome public.</title>
        <authorList>
            <person name="Liu C."/>
            <person name="Sun Q."/>
        </authorList>
    </citation>
    <scope>NUCLEOTIDE SEQUENCE</scope>
    <source>
        <strain evidence="8">NSJ-51</strain>
    </source>
</reference>
<dbReference type="InterPro" id="IPR011701">
    <property type="entry name" value="MFS"/>
</dbReference>
<proteinExistence type="predicted"/>
<dbReference type="SUPFAM" id="SSF103473">
    <property type="entry name" value="MFS general substrate transporter"/>
    <property type="match status" value="1"/>
</dbReference>
<gene>
    <name evidence="8" type="ORF">H8S57_07445</name>
</gene>
<evidence type="ECO:0000256" key="6">
    <source>
        <dbReference type="SAM" id="Phobius"/>
    </source>
</evidence>
<feature type="transmembrane region" description="Helical" evidence="6">
    <location>
        <begin position="372"/>
        <end position="394"/>
    </location>
</feature>
<accession>A0A8J6J6G3</accession>
<comment type="caution">
    <text evidence="8">The sequence shown here is derived from an EMBL/GenBank/DDBJ whole genome shotgun (WGS) entry which is preliminary data.</text>
</comment>
<dbReference type="InterPro" id="IPR020846">
    <property type="entry name" value="MFS_dom"/>
</dbReference>
<evidence type="ECO:0000259" key="7">
    <source>
        <dbReference type="PROSITE" id="PS50850"/>
    </source>
</evidence>
<keyword evidence="4 6" id="KW-1133">Transmembrane helix</keyword>
<keyword evidence="3 6" id="KW-0812">Transmembrane</keyword>
<evidence type="ECO:0000256" key="2">
    <source>
        <dbReference type="ARBA" id="ARBA00022448"/>
    </source>
</evidence>
<feature type="transmembrane region" description="Helical" evidence="6">
    <location>
        <begin position="56"/>
        <end position="80"/>
    </location>
</feature>
<evidence type="ECO:0000313" key="8">
    <source>
        <dbReference type="EMBL" id="MBC5733561.1"/>
    </source>
</evidence>
<keyword evidence="2" id="KW-0813">Transport</keyword>
<dbReference type="GO" id="GO:0022857">
    <property type="term" value="F:transmembrane transporter activity"/>
    <property type="evidence" value="ECO:0007669"/>
    <property type="project" value="InterPro"/>
</dbReference>
<sequence length="434" mass="45914">MTMFLICGVGVYGYSVAGYFDSIASVGMIFTLESVARCVAIPISGKLSDKAGHRQLFLSALVLYIISYAVAAFAPSFWVFTIARTVSGFAWGLFVSNIFVLISDLFGQSDAPRYSGIAQALSTVAMILGSPVAGILCAVNWRVQFYVSLPILAVGAIFCLIGLPNVPKQAGEHSAIDVGGCIATFVMLIPFSLAMNWGSTYGWTSPLLLTLLAVALAGLAALVLVERKAENPIYPAKLLGNKFYLAIFMVSLFYSLGNAANNYVPTYVQYVLGYNSTVAGFVTLPALVIATVLSVVFGSLAAKNGRYKGMTVFWSLSSIVGGVLYWAMTGSATPLMGLVLVVLASLFYGMVNGVQQIVPYTYPMKVLKPDELAGGMAFMGAGGVLGNTIASGIYGAQLAGDPTMAALFRMPVLCAVVMLIFALLFRDIKAGDTL</sequence>
<dbReference type="PROSITE" id="PS50850">
    <property type="entry name" value="MFS"/>
    <property type="match status" value="1"/>
</dbReference>